<organism evidence="4 5">
    <name type="scientific">Pseudolactococcus chungangensis</name>
    <dbReference type="NCBI Taxonomy" id="451457"/>
    <lineage>
        <taxon>Bacteria</taxon>
        <taxon>Bacillati</taxon>
        <taxon>Bacillota</taxon>
        <taxon>Bacilli</taxon>
        <taxon>Lactobacillales</taxon>
        <taxon>Streptococcaceae</taxon>
        <taxon>Pseudolactococcus</taxon>
    </lineage>
</organism>
<keyword evidence="2" id="KW-0732">Signal</keyword>
<proteinExistence type="predicted"/>
<dbReference type="InterPro" id="IPR027994">
    <property type="entry name" value="WxL_dom"/>
</dbReference>
<evidence type="ECO:0000256" key="2">
    <source>
        <dbReference type="SAM" id="SignalP"/>
    </source>
</evidence>
<name>A0A847J1Q3_9LACT</name>
<accession>A0A847J1Q3</accession>
<feature type="region of interest" description="Disordered" evidence="1">
    <location>
        <begin position="34"/>
        <end position="73"/>
    </location>
</feature>
<protein>
    <submittedName>
        <fullName evidence="4">WxL domain-containing protein</fullName>
    </submittedName>
</protein>
<sequence>MKKVKLLSTLALAAFLATASAGIVSADQTDSSIEFDNDNTTIVGPTDPENPGKPLPPTIDPTDPSYPNKPSTGPDGGLFLPFVPKTFNFGVQKVGASDIFSGKVLEYTQVTKYGNLQAVEVHDGRIDKDDWTVTAQLSEFDSKKLTGTTITIEDVTTKASYAGQEPIVVQGAKTEISQTAAVDFLKSNVKSKHDTSAVWKDEKVKIHVPAKEITKGAHNATVDWTLVAGAN</sequence>
<feature type="domain" description="WxL" evidence="3">
    <location>
        <begin position="27"/>
        <end position="228"/>
    </location>
</feature>
<evidence type="ECO:0000313" key="4">
    <source>
        <dbReference type="EMBL" id="NLH34763.1"/>
    </source>
</evidence>
<feature type="compositionally biased region" description="Polar residues" evidence="1">
    <location>
        <begin position="34"/>
        <end position="43"/>
    </location>
</feature>
<reference evidence="4 5" key="1">
    <citation type="journal article" date="2020" name="Biotechnol. Biofuels">
        <title>New insights from the biogas microbiome by comprehensive genome-resolved metagenomics of nearly 1600 species originating from multiple anaerobic digesters.</title>
        <authorList>
            <person name="Campanaro S."/>
            <person name="Treu L."/>
            <person name="Rodriguez-R L.M."/>
            <person name="Kovalovszki A."/>
            <person name="Ziels R.M."/>
            <person name="Maus I."/>
            <person name="Zhu X."/>
            <person name="Kougias P.G."/>
            <person name="Basile A."/>
            <person name="Luo G."/>
            <person name="Schluter A."/>
            <person name="Konstantinidis K.T."/>
            <person name="Angelidaki I."/>
        </authorList>
    </citation>
    <scope>NUCLEOTIDE SEQUENCE [LARGE SCALE GENOMIC DNA]</scope>
    <source>
        <strain evidence="4">AS27yjCOA_61</strain>
    </source>
</reference>
<gene>
    <name evidence="4" type="ORF">GX453_01845</name>
</gene>
<evidence type="ECO:0000259" key="3">
    <source>
        <dbReference type="Pfam" id="PF13731"/>
    </source>
</evidence>
<evidence type="ECO:0000313" key="5">
    <source>
        <dbReference type="Proteomes" id="UP000559962"/>
    </source>
</evidence>
<feature type="signal peptide" evidence="2">
    <location>
        <begin position="1"/>
        <end position="26"/>
    </location>
</feature>
<dbReference type="AlphaFoldDB" id="A0A847J1Q3"/>
<dbReference type="Pfam" id="PF13731">
    <property type="entry name" value="WxL"/>
    <property type="match status" value="1"/>
</dbReference>
<evidence type="ECO:0000256" key="1">
    <source>
        <dbReference type="SAM" id="MobiDB-lite"/>
    </source>
</evidence>
<feature type="chain" id="PRO_5032961638" evidence="2">
    <location>
        <begin position="27"/>
        <end position="231"/>
    </location>
</feature>
<dbReference type="Proteomes" id="UP000559962">
    <property type="component" value="Unassembled WGS sequence"/>
</dbReference>
<comment type="caution">
    <text evidence="4">The sequence shown here is derived from an EMBL/GenBank/DDBJ whole genome shotgun (WGS) entry which is preliminary data.</text>
</comment>
<dbReference type="EMBL" id="JAAYVO010000022">
    <property type="protein sequence ID" value="NLH34763.1"/>
    <property type="molecule type" value="Genomic_DNA"/>
</dbReference>